<comment type="subcellular location">
    <subcellularLocation>
        <location evidence="1">Nucleus</location>
    </subcellularLocation>
</comment>
<organism evidence="4 5">
    <name type="scientific">Zingiber officinale</name>
    <name type="common">Ginger</name>
    <name type="synonym">Amomum zingiber</name>
    <dbReference type="NCBI Taxonomy" id="94328"/>
    <lineage>
        <taxon>Eukaryota</taxon>
        <taxon>Viridiplantae</taxon>
        <taxon>Streptophyta</taxon>
        <taxon>Embryophyta</taxon>
        <taxon>Tracheophyta</taxon>
        <taxon>Spermatophyta</taxon>
        <taxon>Magnoliopsida</taxon>
        <taxon>Liliopsida</taxon>
        <taxon>Zingiberales</taxon>
        <taxon>Zingiberaceae</taxon>
        <taxon>Zingiber</taxon>
    </lineage>
</organism>
<dbReference type="PANTHER" id="PTHR15074">
    <property type="entry name" value="METHYL-CPG-BINDING PROTEIN"/>
    <property type="match status" value="1"/>
</dbReference>
<name>A0A8J5C8E5_ZINOF</name>
<dbReference type="AlphaFoldDB" id="A0A8J5C8E5"/>
<dbReference type="PANTHER" id="PTHR15074:SF0">
    <property type="entry name" value="METHYL-CPG-BINDING DOMAIN PROTEIN 4-LIKE PROTEIN"/>
    <property type="match status" value="1"/>
</dbReference>
<dbReference type="InterPro" id="IPR045138">
    <property type="entry name" value="MeCP2/MBD4"/>
</dbReference>
<protein>
    <submittedName>
        <fullName evidence="4">Uncharacterized protein</fullName>
    </submittedName>
</protein>
<feature type="region of interest" description="Disordered" evidence="3">
    <location>
        <begin position="175"/>
        <end position="216"/>
    </location>
</feature>
<evidence type="ECO:0000256" key="2">
    <source>
        <dbReference type="ARBA" id="ARBA00023242"/>
    </source>
</evidence>
<keyword evidence="2" id="KW-0539">Nucleus</keyword>
<evidence type="ECO:0000256" key="1">
    <source>
        <dbReference type="ARBA" id="ARBA00004123"/>
    </source>
</evidence>
<proteinExistence type="predicted"/>
<feature type="region of interest" description="Disordered" evidence="3">
    <location>
        <begin position="1"/>
        <end position="50"/>
    </location>
</feature>
<reference evidence="4 5" key="1">
    <citation type="submission" date="2020-08" db="EMBL/GenBank/DDBJ databases">
        <title>Plant Genome Project.</title>
        <authorList>
            <person name="Zhang R.-G."/>
        </authorList>
    </citation>
    <scope>NUCLEOTIDE SEQUENCE [LARGE SCALE GENOMIC DNA]</scope>
    <source>
        <tissue evidence="4">Rhizome</tissue>
    </source>
</reference>
<dbReference type="Proteomes" id="UP000734854">
    <property type="component" value="Unassembled WGS sequence"/>
</dbReference>
<dbReference type="GO" id="GO:0005634">
    <property type="term" value="C:nucleus"/>
    <property type="evidence" value="ECO:0007669"/>
    <property type="project" value="UniProtKB-SubCell"/>
</dbReference>
<evidence type="ECO:0000256" key="3">
    <source>
        <dbReference type="SAM" id="MobiDB-lite"/>
    </source>
</evidence>
<dbReference type="GO" id="GO:0003677">
    <property type="term" value="F:DNA binding"/>
    <property type="evidence" value="ECO:0007669"/>
    <property type="project" value="InterPro"/>
</dbReference>
<feature type="region of interest" description="Disordered" evidence="3">
    <location>
        <begin position="63"/>
        <end position="85"/>
    </location>
</feature>
<evidence type="ECO:0000313" key="4">
    <source>
        <dbReference type="EMBL" id="KAG6474777.1"/>
    </source>
</evidence>
<sequence>MPSPWMEKVQSRSRQPLLTPVPPPHNASSCKRPGRGRRREISSNPSGKPVVVSRYFLPSHASSLVTDAKSTSTSSSTATPDGGKPVVVSRYFLPSHASSSLVTDAKSSSTSSLTATPDGGKPVVVSRYFLPSHASSTLVTDAKSSISSSTATQDGGKPVVVSRYFLPSHASSSVLTDAKASGPDGKKPTVKRKRDNPNLEAKKVPHFSAAQKKSEAYRRVADNNTWDPPASCYHLLQERHSFDPWRVLLICMLLNVTTGRQVARVLPGLFLMCPNAEAMSKVDEEEMEKVIHSLGLQKKRSNMLKRFSCEYLRDDWIYVTQLHGIGKYAADAYAIFCTGKMEQITPQDHKLVAYWKFVCGKEEHFES</sequence>
<dbReference type="OrthoDB" id="10265068at2759"/>
<keyword evidence="5" id="KW-1185">Reference proteome</keyword>
<evidence type="ECO:0000313" key="5">
    <source>
        <dbReference type="Proteomes" id="UP000734854"/>
    </source>
</evidence>
<comment type="caution">
    <text evidence="4">The sequence shown here is derived from an EMBL/GenBank/DDBJ whole genome shotgun (WGS) entry which is preliminary data.</text>
</comment>
<dbReference type="EMBL" id="JACMSC010000019">
    <property type="protein sequence ID" value="KAG6474777.1"/>
    <property type="molecule type" value="Genomic_DNA"/>
</dbReference>
<gene>
    <name evidence="4" type="ORF">ZIOFF_068716</name>
</gene>
<accession>A0A8J5C8E5</accession>